<dbReference type="EMBL" id="JAAGNN010000014">
    <property type="protein sequence ID" value="KAF4080922.1"/>
    <property type="molecule type" value="Genomic_DNA"/>
</dbReference>
<protein>
    <submittedName>
        <fullName evidence="1">Uncharacterized protein</fullName>
    </submittedName>
</protein>
<name>A0A7J6ADI3_AMEME</name>
<dbReference type="AlphaFoldDB" id="A0A7J6ADI3"/>
<dbReference type="Proteomes" id="UP000593565">
    <property type="component" value="Unassembled WGS sequence"/>
</dbReference>
<organism evidence="1 2">
    <name type="scientific">Ameiurus melas</name>
    <name type="common">Black bullhead</name>
    <name type="synonym">Silurus melas</name>
    <dbReference type="NCBI Taxonomy" id="219545"/>
    <lineage>
        <taxon>Eukaryota</taxon>
        <taxon>Metazoa</taxon>
        <taxon>Chordata</taxon>
        <taxon>Craniata</taxon>
        <taxon>Vertebrata</taxon>
        <taxon>Euteleostomi</taxon>
        <taxon>Actinopterygii</taxon>
        <taxon>Neopterygii</taxon>
        <taxon>Teleostei</taxon>
        <taxon>Ostariophysi</taxon>
        <taxon>Siluriformes</taxon>
        <taxon>Ictaluridae</taxon>
        <taxon>Ameiurus</taxon>
    </lineage>
</organism>
<proteinExistence type="predicted"/>
<accession>A0A7J6ADI3</accession>
<gene>
    <name evidence="1" type="ORF">AMELA_G00176490</name>
</gene>
<comment type="caution">
    <text evidence="1">The sequence shown here is derived from an EMBL/GenBank/DDBJ whole genome shotgun (WGS) entry which is preliminary data.</text>
</comment>
<reference evidence="1 2" key="1">
    <citation type="submission" date="2020-02" db="EMBL/GenBank/DDBJ databases">
        <title>A chromosome-scale genome assembly of the black bullhead catfish (Ameiurus melas).</title>
        <authorList>
            <person name="Wen M."/>
            <person name="Zham M."/>
            <person name="Cabau C."/>
            <person name="Klopp C."/>
            <person name="Donnadieu C."/>
            <person name="Roques C."/>
            <person name="Bouchez O."/>
            <person name="Lampietro C."/>
            <person name="Jouanno E."/>
            <person name="Herpin A."/>
            <person name="Louis A."/>
            <person name="Berthelot C."/>
            <person name="Parey E."/>
            <person name="Roest-Crollius H."/>
            <person name="Braasch I."/>
            <person name="Postlethwait J."/>
            <person name="Robinson-Rechavi M."/>
            <person name="Echchiki A."/>
            <person name="Begum T."/>
            <person name="Montfort J."/>
            <person name="Schartl M."/>
            <person name="Bobe J."/>
            <person name="Guiguen Y."/>
        </authorList>
    </citation>
    <scope>NUCLEOTIDE SEQUENCE [LARGE SCALE GENOMIC DNA]</scope>
    <source>
        <strain evidence="1">M_S1</strain>
        <tissue evidence="1">Blood</tissue>
    </source>
</reference>
<keyword evidence="2" id="KW-1185">Reference proteome</keyword>
<evidence type="ECO:0000313" key="1">
    <source>
        <dbReference type="EMBL" id="KAF4080922.1"/>
    </source>
</evidence>
<sequence length="141" mass="15397">MRCCDLIGPHDTCTAHEDVLLANPSAGGGSSPEYGSFLILQKSHHGWQLKWNPSETELPHIPGDASPCQDLVISLDNSEITTSNTAHNLEVVLDNQLSLLPSMQVSPELHQKDNSTPEAAQVLFSHLLTQHRPIVSTERMA</sequence>
<evidence type="ECO:0000313" key="2">
    <source>
        <dbReference type="Proteomes" id="UP000593565"/>
    </source>
</evidence>